<dbReference type="AlphaFoldDB" id="A0A8H6BYE5"/>
<proteinExistence type="predicted"/>
<dbReference type="EMBL" id="JABWAD010000027">
    <property type="protein sequence ID" value="KAF6070133.1"/>
    <property type="molecule type" value="Genomic_DNA"/>
</dbReference>
<name>A0A8H6BYE5_CANAX</name>
<accession>A0A8H6BYE5</accession>
<evidence type="ECO:0000313" key="3">
    <source>
        <dbReference type="Proteomes" id="UP000536275"/>
    </source>
</evidence>
<reference evidence="2 3" key="1">
    <citation type="submission" date="2020-03" db="EMBL/GenBank/DDBJ databases">
        <title>FDA dAtabase for Regulatory Grade micrObial Sequences (FDA-ARGOS): Supporting development and validation of Infectious Disease Dx tests.</title>
        <authorList>
            <person name="Campos J."/>
            <person name="Goldberg B."/>
            <person name="Tallon L."/>
            <person name="Sadzewicz L."/>
            <person name="Vavikolanu K."/>
            <person name="Mehta A."/>
            <person name="Aluvathingal J."/>
            <person name="Nadendla S."/>
            <person name="Nandy P."/>
            <person name="Geyer C."/>
            <person name="Yan Y."/>
            <person name="Sichtig H."/>
        </authorList>
    </citation>
    <scope>NUCLEOTIDE SEQUENCE [LARGE SCALE GENOMIC DNA]</scope>
    <source>
        <strain evidence="2 3">FDAARGOS_656</strain>
    </source>
</reference>
<protein>
    <submittedName>
        <fullName evidence="2">Uncharacterized protein</fullName>
    </submittedName>
</protein>
<sequence length="93" mass="10360">MVMLFHAEFQLTQTLNNQKGSEAMNGEYIEGRPCRLDFSTPRDNTNNNNNNNRRGGFGGGFGGRERSATPRSGNSTPRPNKSTEFKGTKKTFD</sequence>
<feature type="compositionally biased region" description="Polar residues" evidence="1">
    <location>
        <begin position="69"/>
        <end position="80"/>
    </location>
</feature>
<comment type="caution">
    <text evidence="2">The sequence shown here is derived from an EMBL/GenBank/DDBJ whole genome shotgun (WGS) entry which is preliminary data.</text>
</comment>
<evidence type="ECO:0000313" key="2">
    <source>
        <dbReference type="EMBL" id="KAF6070133.1"/>
    </source>
</evidence>
<evidence type="ECO:0000256" key="1">
    <source>
        <dbReference type="SAM" id="MobiDB-lite"/>
    </source>
</evidence>
<dbReference type="Proteomes" id="UP000536275">
    <property type="component" value="Unassembled WGS sequence"/>
</dbReference>
<feature type="compositionally biased region" description="Basic and acidic residues" evidence="1">
    <location>
        <begin position="81"/>
        <end position="93"/>
    </location>
</feature>
<organism evidence="2 3">
    <name type="scientific">Candida albicans</name>
    <name type="common">Yeast</name>
    <dbReference type="NCBI Taxonomy" id="5476"/>
    <lineage>
        <taxon>Eukaryota</taxon>
        <taxon>Fungi</taxon>
        <taxon>Dikarya</taxon>
        <taxon>Ascomycota</taxon>
        <taxon>Saccharomycotina</taxon>
        <taxon>Pichiomycetes</taxon>
        <taxon>Debaryomycetaceae</taxon>
        <taxon>Candida/Lodderomyces clade</taxon>
        <taxon>Candida</taxon>
    </lineage>
</organism>
<feature type="region of interest" description="Disordered" evidence="1">
    <location>
        <begin position="34"/>
        <end position="93"/>
    </location>
</feature>
<gene>
    <name evidence="2" type="ORF">FOB64_002219</name>
</gene>